<keyword evidence="9" id="KW-0408">Iron</keyword>
<dbReference type="PANTHER" id="PTHR30352:SF2">
    <property type="entry name" value="ANAEROBIC RIBONUCLEOSIDE-TRIPHOSPHATE REDUCTASE-ACTIVATING PROTEIN"/>
    <property type="match status" value="1"/>
</dbReference>
<name>A0ABR7MYX4_9FIRM</name>
<reference evidence="14 15" key="1">
    <citation type="submission" date="2020-08" db="EMBL/GenBank/DDBJ databases">
        <title>Genome public.</title>
        <authorList>
            <person name="Liu C."/>
            <person name="Sun Q."/>
        </authorList>
    </citation>
    <scope>NUCLEOTIDE SEQUENCE [LARGE SCALE GENOMIC DNA]</scope>
    <source>
        <strain evidence="14 15">NSJ-37</strain>
    </source>
</reference>
<dbReference type="InterPro" id="IPR001989">
    <property type="entry name" value="Radical_activat_CS"/>
</dbReference>
<evidence type="ECO:0000313" key="14">
    <source>
        <dbReference type="EMBL" id="MBC8561566.1"/>
    </source>
</evidence>
<dbReference type="InterPro" id="IPR007197">
    <property type="entry name" value="rSAM"/>
</dbReference>
<dbReference type="PROSITE" id="PS51918">
    <property type="entry name" value="RADICAL_SAM"/>
    <property type="match status" value="1"/>
</dbReference>
<feature type="domain" description="Radical SAM core" evidence="13">
    <location>
        <begin position="11"/>
        <end position="176"/>
    </location>
</feature>
<evidence type="ECO:0000256" key="4">
    <source>
        <dbReference type="ARBA" id="ARBA00014281"/>
    </source>
</evidence>
<dbReference type="SFLD" id="SFLDG01063">
    <property type="entry name" value="activating_enzymes__group_1"/>
    <property type="match status" value="1"/>
</dbReference>
<evidence type="ECO:0000256" key="1">
    <source>
        <dbReference type="ARBA" id="ARBA00001966"/>
    </source>
</evidence>
<dbReference type="NCBIfam" id="TIGR02491">
    <property type="entry name" value="NrdG"/>
    <property type="match status" value="1"/>
</dbReference>
<dbReference type="RefSeq" id="WP_249297237.1">
    <property type="nucleotide sequence ID" value="NZ_JACRSX010000002.1"/>
</dbReference>
<dbReference type="Gene3D" id="3.20.20.70">
    <property type="entry name" value="Aldolase class I"/>
    <property type="match status" value="1"/>
</dbReference>
<dbReference type="PANTHER" id="PTHR30352">
    <property type="entry name" value="PYRUVATE FORMATE-LYASE-ACTIVATING ENZYME"/>
    <property type="match status" value="1"/>
</dbReference>
<dbReference type="PIRSF" id="PIRSF000368">
    <property type="entry name" value="NrdG"/>
    <property type="match status" value="1"/>
</dbReference>
<evidence type="ECO:0000256" key="7">
    <source>
        <dbReference type="ARBA" id="ARBA00022723"/>
    </source>
</evidence>
<sequence length="176" mass="20335">MNYAEIKKCDVANGPGVRVSLFVSGCTHHCKECFNKETWDFQFGKPFTQDTINEILELLSPDYIKGITLLGGEPMEQVNQQGLLPLLRQIREKLPDKTVWCFTGYDYEKDVLARMVPEWEETKEFLSYLDVLVDGEFKIEQKDLGLIFKGSANQRTILVQESLREGHIVYWDPQNP</sequence>
<evidence type="ECO:0000256" key="8">
    <source>
        <dbReference type="ARBA" id="ARBA00023002"/>
    </source>
</evidence>
<dbReference type="InterPro" id="IPR058240">
    <property type="entry name" value="rSAM_sf"/>
</dbReference>
<dbReference type="Proteomes" id="UP000606193">
    <property type="component" value="Unassembled WGS sequence"/>
</dbReference>
<keyword evidence="7" id="KW-0479">Metal-binding</keyword>
<dbReference type="CDD" id="cd01335">
    <property type="entry name" value="Radical_SAM"/>
    <property type="match status" value="1"/>
</dbReference>
<comment type="caution">
    <text evidence="14">The sequence shown here is derived from an EMBL/GenBank/DDBJ whole genome shotgun (WGS) entry which is preliminary data.</text>
</comment>
<evidence type="ECO:0000256" key="9">
    <source>
        <dbReference type="ARBA" id="ARBA00023004"/>
    </source>
</evidence>
<evidence type="ECO:0000256" key="6">
    <source>
        <dbReference type="ARBA" id="ARBA00022691"/>
    </source>
</evidence>
<evidence type="ECO:0000256" key="3">
    <source>
        <dbReference type="ARBA" id="ARBA00009777"/>
    </source>
</evidence>
<dbReference type="PROSITE" id="PS01087">
    <property type="entry name" value="RADICAL_ACTIVATING"/>
    <property type="match status" value="1"/>
</dbReference>
<evidence type="ECO:0000256" key="11">
    <source>
        <dbReference type="ARBA" id="ARBA00047365"/>
    </source>
</evidence>
<comment type="function">
    <text evidence="2 12">Activation of anaerobic ribonucleoside-triphosphate reductase under anaerobic conditions by generation of an organic free radical, using S-adenosylmethionine and reduced flavodoxin as cosubstrates to produce 5'-deoxy-adenosine.</text>
</comment>
<dbReference type="Pfam" id="PF13353">
    <property type="entry name" value="Fer4_12"/>
    <property type="match status" value="1"/>
</dbReference>
<evidence type="ECO:0000256" key="5">
    <source>
        <dbReference type="ARBA" id="ARBA00022485"/>
    </source>
</evidence>
<keyword evidence="8 12" id="KW-0560">Oxidoreductase</keyword>
<gene>
    <name evidence="14" type="primary">nrdG</name>
    <name evidence="14" type="ORF">H8704_02800</name>
</gene>
<evidence type="ECO:0000256" key="2">
    <source>
        <dbReference type="ARBA" id="ARBA00003852"/>
    </source>
</evidence>
<dbReference type="EMBL" id="JACRSX010000002">
    <property type="protein sequence ID" value="MBC8561566.1"/>
    <property type="molecule type" value="Genomic_DNA"/>
</dbReference>
<comment type="similarity">
    <text evidence="3 12">Belongs to the organic radical-activating enzymes family.</text>
</comment>
<dbReference type="InterPro" id="IPR013785">
    <property type="entry name" value="Aldolase_TIM"/>
</dbReference>
<dbReference type="SUPFAM" id="SSF102114">
    <property type="entry name" value="Radical SAM enzymes"/>
    <property type="match status" value="1"/>
</dbReference>
<organism evidence="14 15">
    <name type="scientific">Jutongia huaianensis</name>
    <dbReference type="NCBI Taxonomy" id="2763668"/>
    <lineage>
        <taxon>Bacteria</taxon>
        <taxon>Bacillati</taxon>
        <taxon>Bacillota</taxon>
        <taxon>Clostridia</taxon>
        <taxon>Lachnospirales</taxon>
        <taxon>Lachnospiraceae</taxon>
        <taxon>Jutongia</taxon>
    </lineage>
</organism>
<dbReference type="SFLD" id="SFLDS00029">
    <property type="entry name" value="Radical_SAM"/>
    <property type="match status" value="1"/>
</dbReference>
<keyword evidence="5" id="KW-0004">4Fe-4S</keyword>
<dbReference type="SFLD" id="SFLDF00299">
    <property type="entry name" value="anaerobic_ribonucleoside-triph"/>
    <property type="match status" value="1"/>
</dbReference>
<evidence type="ECO:0000256" key="12">
    <source>
        <dbReference type="PIRNR" id="PIRNR000368"/>
    </source>
</evidence>
<dbReference type="InterPro" id="IPR034457">
    <property type="entry name" value="Organic_radical-activating"/>
</dbReference>
<proteinExistence type="inferred from homology"/>
<keyword evidence="10" id="KW-0411">Iron-sulfur</keyword>
<dbReference type="SFLD" id="SFLDG01066">
    <property type="entry name" value="organic_radical-activating_enz"/>
    <property type="match status" value="1"/>
</dbReference>
<comment type="cofactor">
    <cofactor evidence="1">
        <name>[4Fe-4S] cluster</name>
        <dbReference type="ChEBI" id="CHEBI:49883"/>
    </cofactor>
</comment>
<evidence type="ECO:0000256" key="10">
    <source>
        <dbReference type="ARBA" id="ARBA00023014"/>
    </source>
</evidence>
<keyword evidence="6" id="KW-0949">S-adenosyl-L-methionine</keyword>
<protein>
    <recommendedName>
        <fullName evidence="4 12">Anaerobic ribonucleoside-triphosphate reductase-activating protein</fullName>
        <ecNumber evidence="12">1.97.1.-</ecNumber>
    </recommendedName>
</protein>
<evidence type="ECO:0000259" key="13">
    <source>
        <dbReference type="PROSITE" id="PS51918"/>
    </source>
</evidence>
<dbReference type="InterPro" id="IPR012837">
    <property type="entry name" value="NrdG"/>
</dbReference>
<comment type="catalytic activity">
    <reaction evidence="11">
        <text>glycyl-[protein] + reduced [flavodoxin] + S-adenosyl-L-methionine = glycin-2-yl radical-[protein] + semiquinone [flavodoxin] + 5'-deoxyadenosine + L-methionine + H(+)</text>
        <dbReference type="Rhea" id="RHEA:61976"/>
        <dbReference type="Rhea" id="RHEA-COMP:10622"/>
        <dbReference type="Rhea" id="RHEA-COMP:14480"/>
        <dbReference type="Rhea" id="RHEA-COMP:15993"/>
        <dbReference type="Rhea" id="RHEA-COMP:15994"/>
        <dbReference type="ChEBI" id="CHEBI:15378"/>
        <dbReference type="ChEBI" id="CHEBI:17319"/>
        <dbReference type="ChEBI" id="CHEBI:29947"/>
        <dbReference type="ChEBI" id="CHEBI:32722"/>
        <dbReference type="ChEBI" id="CHEBI:57618"/>
        <dbReference type="ChEBI" id="CHEBI:57844"/>
        <dbReference type="ChEBI" id="CHEBI:59789"/>
        <dbReference type="ChEBI" id="CHEBI:140311"/>
    </reaction>
</comment>
<accession>A0ABR7MYX4</accession>
<evidence type="ECO:0000313" key="15">
    <source>
        <dbReference type="Proteomes" id="UP000606193"/>
    </source>
</evidence>
<dbReference type="EC" id="1.97.1.-" evidence="12"/>
<keyword evidence="15" id="KW-1185">Reference proteome</keyword>